<evidence type="ECO:0000256" key="1">
    <source>
        <dbReference type="SAM" id="SignalP"/>
    </source>
</evidence>
<gene>
    <name evidence="3" type="ORF">CRP01_37495</name>
</gene>
<dbReference type="Proteomes" id="UP000223913">
    <property type="component" value="Unassembled WGS sequence"/>
</dbReference>
<dbReference type="InterPro" id="IPR013766">
    <property type="entry name" value="Thioredoxin_domain"/>
</dbReference>
<evidence type="ECO:0000313" key="3">
    <source>
        <dbReference type="EMBL" id="PHN01363.1"/>
    </source>
</evidence>
<dbReference type="Pfam" id="PF00578">
    <property type="entry name" value="AhpC-TSA"/>
    <property type="match status" value="1"/>
</dbReference>
<reference evidence="3 4" key="1">
    <citation type="submission" date="2017-10" db="EMBL/GenBank/DDBJ databases">
        <title>The draft genome sequence of Lewinella nigricans NBRC 102662.</title>
        <authorList>
            <person name="Wang K."/>
        </authorList>
    </citation>
    <scope>NUCLEOTIDE SEQUENCE [LARGE SCALE GENOMIC DNA]</scope>
    <source>
        <strain evidence="3 4">NBRC 102662</strain>
    </source>
</reference>
<dbReference type="EMBL" id="PDUD01000056">
    <property type="protein sequence ID" value="PHN01363.1"/>
    <property type="molecule type" value="Genomic_DNA"/>
</dbReference>
<organism evidence="3 4">
    <name type="scientific">Flavilitoribacter nigricans (strain ATCC 23147 / DSM 23189 / NBRC 102662 / NCIMB 1420 / SS-2)</name>
    <name type="common">Lewinella nigricans</name>
    <dbReference type="NCBI Taxonomy" id="1122177"/>
    <lineage>
        <taxon>Bacteria</taxon>
        <taxon>Pseudomonadati</taxon>
        <taxon>Bacteroidota</taxon>
        <taxon>Saprospiria</taxon>
        <taxon>Saprospirales</taxon>
        <taxon>Lewinellaceae</taxon>
        <taxon>Flavilitoribacter</taxon>
    </lineage>
</organism>
<feature type="domain" description="Thioredoxin" evidence="2">
    <location>
        <begin position="208"/>
        <end position="362"/>
    </location>
</feature>
<feature type="signal peptide" evidence="1">
    <location>
        <begin position="1"/>
        <end position="17"/>
    </location>
</feature>
<name>A0A2D0N0X0_FLAN2</name>
<keyword evidence="4" id="KW-1185">Reference proteome</keyword>
<dbReference type="InterPro" id="IPR036249">
    <property type="entry name" value="Thioredoxin-like_sf"/>
</dbReference>
<feature type="chain" id="PRO_5013084594" description="Thioredoxin domain-containing protein" evidence="1">
    <location>
        <begin position="18"/>
        <end position="364"/>
    </location>
</feature>
<dbReference type="Gene3D" id="3.40.30.10">
    <property type="entry name" value="Glutaredoxin"/>
    <property type="match status" value="1"/>
</dbReference>
<evidence type="ECO:0000259" key="2">
    <source>
        <dbReference type="PROSITE" id="PS51352"/>
    </source>
</evidence>
<dbReference type="SUPFAM" id="SSF52833">
    <property type="entry name" value="Thioredoxin-like"/>
    <property type="match status" value="1"/>
</dbReference>
<dbReference type="AlphaFoldDB" id="A0A2D0N0X0"/>
<evidence type="ECO:0000313" key="4">
    <source>
        <dbReference type="Proteomes" id="UP000223913"/>
    </source>
</evidence>
<proteinExistence type="predicted"/>
<comment type="caution">
    <text evidence="3">The sequence shown here is derived from an EMBL/GenBank/DDBJ whole genome shotgun (WGS) entry which is preliminary data.</text>
</comment>
<dbReference type="RefSeq" id="WP_099155232.1">
    <property type="nucleotide sequence ID" value="NZ_PDUD01000056.1"/>
</dbReference>
<dbReference type="PROSITE" id="PS51352">
    <property type="entry name" value="THIOREDOXIN_2"/>
    <property type="match status" value="1"/>
</dbReference>
<protein>
    <recommendedName>
        <fullName evidence="2">Thioredoxin domain-containing protein</fullName>
    </recommendedName>
</protein>
<accession>A0A2D0N0X0</accession>
<keyword evidence="1" id="KW-0732">Signal</keyword>
<dbReference type="OrthoDB" id="710833at2"/>
<sequence>MKKTLALALFVFIGVYAFPQPKESAFLVTFADSVATKIKIFPADGESIEIASDTARQSILKFTANCIQRSKICVYYEDAYMWRDAFYYDDTVRIRIVKDDSDLEYIPIVESTYNDQFLPVYGQFQELSGGIGYQVNHNDSLFMDSLVHQIIPAYRKNALQAYDSLVRQDLPVAYLAFILNMIYDGLYAKFNYSPEEANALIKSVDQLMAEPCAVPDLESLMYKTNSLFADDQRELYHRIRTDSSDNYRKIREAMADHKYVVLNFWMKSCGPCRNFNQEVSERYEQLQSAGIEIINVNADAFDEEWLSAGSYDQLRGLDLYGGPFYPLLNYYNPQGYFPLKVIYDGDGNYVEHPTRTVDELLALP</sequence>
<dbReference type="InterPro" id="IPR000866">
    <property type="entry name" value="AhpC/TSA"/>
</dbReference>